<evidence type="ECO:0000256" key="1">
    <source>
        <dbReference type="ARBA" id="ARBA00001947"/>
    </source>
</evidence>
<dbReference type="GO" id="GO:0009398">
    <property type="term" value="P:FMN biosynthetic process"/>
    <property type="evidence" value="ECO:0007669"/>
    <property type="project" value="UniProtKB-UniPathway"/>
</dbReference>
<dbReference type="InterPro" id="IPR023465">
    <property type="entry name" value="Riboflavin_kinase_dom_sf"/>
</dbReference>
<evidence type="ECO:0000256" key="8">
    <source>
        <dbReference type="ARBA" id="ARBA00022723"/>
    </source>
</evidence>
<dbReference type="GO" id="GO:0005739">
    <property type="term" value="C:mitochondrion"/>
    <property type="evidence" value="ECO:0007669"/>
    <property type="project" value="TreeGrafter"/>
</dbReference>
<evidence type="ECO:0000256" key="13">
    <source>
        <dbReference type="ARBA" id="ARBA00029789"/>
    </source>
</evidence>
<keyword evidence="9" id="KW-0547">Nucleotide-binding</keyword>
<dbReference type="Gene3D" id="2.40.30.30">
    <property type="entry name" value="Riboflavin kinase-like"/>
    <property type="match status" value="1"/>
</dbReference>
<evidence type="ECO:0000313" key="19">
    <source>
        <dbReference type="Proteomes" id="UP000786811"/>
    </source>
</evidence>
<dbReference type="InterPro" id="IPR023468">
    <property type="entry name" value="Riboflavin_kinase"/>
</dbReference>
<dbReference type="Pfam" id="PF01687">
    <property type="entry name" value="Flavokinase"/>
    <property type="match status" value="1"/>
</dbReference>
<feature type="domain" description="Riboflavin kinase" evidence="17">
    <location>
        <begin position="6"/>
        <end position="133"/>
    </location>
</feature>
<dbReference type="AlphaFoldDB" id="A0A8J2HLA4"/>
<sequence length="148" mass="16560">MSNDSLLPYYAKGTIVKGFGRGSKALGIPTANFPEDVVAQLPEGFNTGIYYGWAALEGEIYKMVMSIGWNPFYQNEKKSMEVHILHKFSNDLHGRELKIVITGFIRPETSFDSVEALIAAINNDIKIADQRLEDPKMNELKSTLLTDC</sequence>
<keyword evidence="11" id="KW-0862">Zinc</keyword>
<dbReference type="UniPathway" id="UPA00276">
    <property type="reaction ID" value="UER00406"/>
</dbReference>
<dbReference type="GO" id="GO:0005524">
    <property type="term" value="F:ATP binding"/>
    <property type="evidence" value="ECO:0007669"/>
    <property type="project" value="UniProtKB-KW"/>
</dbReference>
<dbReference type="SUPFAM" id="SSF82114">
    <property type="entry name" value="Riboflavin kinase-like"/>
    <property type="match status" value="1"/>
</dbReference>
<evidence type="ECO:0000256" key="16">
    <source>
        <dbReference type="ARBA" id="ARBA00077632"/>
    </source>
</evidence>
<keyword evidence="19" id="KW-1185">Reference proteome</keyword>
<evidence type="ECO:0000256" key="11">
    <source>
        <dbReference type="ARBA" id="ARBA00022833"/>
    </source>
</evidence>
<evidence type="ECO:0000256" key="9">
    <source>
        <dbReference type="ARBA" id="ARBA00022741"/>
    </source>
</evidence>
<dbReference type="PANTHER" id="PTHR22749">
    <property type="entry name" value="RIBOFLAVIN KINASE/FMN ADENYLYLTRANSFERASE"/>
    <property type="match status" value="1"/>
</dbReference>
<evidence type="ECO:0000259" key="17">
    <source>
        <dbReference type="SMART" id="SM00904"/>
    </source>
</evidence>
<evidence type="ECO:0000256" key="3">
    <source>
        <dbReference type="ARBA" id="ARBA00012105"/>
    </source>
</evidence>
<keyword evidence="6" id="KW-0288">FMN</keyword>
<reference evidence="18" key="1">
    <citation type="submission" date="2021-04" db="EMBL/GenBank/DDBJ databases">
        <authorList>
            <person name="Chebbi M.A.C M."/>
        </authorList>
    </citation>
    <scope>NUCLEOTIDE SEQUENCE</scope>
</reference>
<keyword evidence="12" id="KW-0067">ATP-binding</keyword>
<evidence type="ECO:0000256" key="7">
    <source>
        <dbReference type="ARBA" id="ARBA00022679"/>
    </source>
</evidence>
<dbReference type="Proteomes" id="UP000786811">
    <property type="component" value="Unassembled WGS sequence"/>
</dbReference>
<evidence type="ECO:0000256" key="6">
    <source>
        <dbReference type="ARBA" id="ARBA00022643"/>
    </source>
</evidence>
<dbReference type="EC" id="2.7.1.26" evidence="3"/>
<organism evidence="18 19">
    <name type="scientific">Cotesia congregata</name>
    <name type="common">Parasitoid wasp</name>
    <name type="synonym">Apanteles congregatus</name>
    <dbReference type="NCBI Taxonomy" id="51543"/>
    <lineage>
        <taxon>Eukaryota</taxon>
        <taxon>Metazoa</taxon>
        <taxon>Ecdysozoa</taxon>
        <taxon>Arthropoda</taxon>
        <taxon>Hexapoda</taxon>
        <taxon>Insecta</taxon>
        <taxon>Pterygota</taxon>
        <taxon>Neoptera</taxon>
        <taxon>Endopterygota</taxon>
        <taxon>Hymenoptera</taxon>
        <taxon>Apocrita</taxon>
        <taxon>Ichneumonoidea</taxon>
        <taxon>Braconidae</taxon>
        <taxon>Microgastrinae</taxon>
        <taxon>Cotesia</taxon>
    </lineage>
</organism>
<dbReference type="FunFam" id="2.40.30.30:FF:000002">
    <property type="entry name" value="Riboflavin kinase, putative"/>
    <property type="match status" value="1"/>
</dbReference>
<comment type="function">
    <text evidence="15">Catalyzes the phosphorylation of riboflavin (vitamin B2) to form flavin-mononucleotide (FMN), hence rate-limiting enzyme in the synthesis of FAD. Essential for TNF-induced reactive oxygen species (ROS) production. Through its interaction with both TNFRSF1A and CYBA, physically and functionally couples TNFRSF1A to NADPH oxidase. TNF-activation of RFK may enhance the incorporation of FAD in NADPH oxidase, a critical step for the assembly and activation of NADPH oxidase.</text>
</comment>
<keyword evidence="7" id="KW-0808">Transferase</keyword>
<dbReference type="GO" id="GO:0009231">
    <property type="term" value="P:riboflavin biosynthetic process"/>
    <property type="evidence" value="ECO:0007669"/>
    <property type="project" value="InterPro"/>
</dbReference>
<dbReference type="GO" id="GO:0008531">
    <property type="term" value="F:riboflavin kinase activity"/>
    <property type="evidence" value="ECO:0007669"/>
    <property type="project" value="UniProtKB-EC"/>
</dbReference>
<dbReference type="PANTHER" id="PTHR22749:SF6">
    <property type="entry name" value="RIBOFLAVIN KINASE"/>
    <property type="match status" value="1"/>
</dbReference>
<comment type="catalytic activity">
    <reaction evidence="14">
        <text>riboflavin + ATP = FMN + ADP + H(+)</text>
        <dbReference type="Rhea" id="RHEA:14357"/>
        <dbReference type="ChEBI" id="CHEBI:15378"/>
        <dbReference type="ChEBI" id="CHEBI:30616"/>
        <dbReference type="ChEBI" id="CHEBI:57986"/>
        <dbReference type="ChEBI" id="CHEBI:58210"/>
        <dbReference type="ChEBI" id="CHEBI:456216"/>
        <dbReference type="EC" id="2.7.1.26"/>
    </reaction>
    <physiologicalReaction direction="left-to-right" evidence="14">
        <dbReference type="Rhea" id="RHEA:14358"/>
    </physiologicalReaction>
</comment>
<evidence type="ECO:0000256" key="5">
    <source>
        <dbReference type="ARBA" id="ARBA00022630"/>
    </source>
</evidence>
<evidence type="ECO:0000313" key="18">
    <source>
        <dbReference type="EMBL" id="CAG5101616.1"/>
    </source>
</evidence>
<evidence type="ECO:0000256" key="15">
    <source>
        <dbReference type="ARBA" id="ARBA00054097"/>
    </source>
</evidence>
<evidence type="ECO:0000256" key="2">
    <source>
        <dbReference type="ARBA" id="ARBA00005201"/>
    </source>
</evidence>
<keyword evidence="8" id="KW-0479">Metal-binding</keyword>
<dbReference type="EMBL" id="CAJNRD030001123">
    <property type="protein sequence ID" value="CAG5101616.1"/>
    <property type="molecule type" value="Genomic_DNA"/>
</dbReference>
<comment type="caution">
    <text evidence="18">The sequence shown here is derived from an EMBL/GenBank/DDBJ whole genome shotgun (WGS) entry which is preliminary data.</text>
</comment>
<protein>
    <recommendedName>
        <fullName evidence="4">Riboflavin kinase</fullName>
        <ecNumber evidence="3">2.7.1.26</ecNumber>
    </recommendedName>
    <alternativeName>
        <fullName evidence="16">ATP:riboflavin 5'-phosphotransferase</fullName>
    </alternativeName>
    <alternativeName>
        <fullName evidence="13">Flavokinase</fullName>
    </alternativeName>
</protein>
<evidence type="ECO:0000256" key="12">
    <source>
        <dbReference type="ARBA" id="ARBA00022840"/>
    </source>
</evidence>
<dbReference type="OrthoDB" id="276388at2759"/>
<evidence type="ECO:0000256" key="14">
    <source>
        <dbReference type="ARBA" id="ARBA00050912"/>
    </source>
</evidence>
<proteinExistence type="predicted"/>
<dbReference type="InterPro" id="IPR015865">
    <property type="entry name" value="Riboflavin_kinase_bac/euk"/>
</dbReference>
<dbReference type="GO" id="GO:0046872">
    <property type="term" value="F:metal ion binding"/>
    <property type="evidence" value="ECO:0007669"/>
    <property type="project" value="UniProtKB-KW"/>
</dbReference>
<comment type="pathway">
    <text evidence="2">Cofactor biosynthesis; FMN biosynthesis; FMN from riboflavin (ATP route): step 1/1.</text>
</comment>
<evidence type="ECO:0000256" key="10">
    <source>
        <dbReference type="ARBA" id="ARBA00022777"/>
    </source>
</evidence>
<dbReference type="SMART" id="SM00904">
    <property type="entry name" value="Flavokinase"/>
    <property type="match status" value="1"/>
</dbReference>
<gene>
    <name evidence="18" type="ORF">HICCMSTLAB_LOCUS10518</name>
</gene>
<keyword evidence="10 18" id="KW-0418">Kinase</keyword>
<evidence type="ECO:0000256" key="4">
    <source>
        <dbReference type="ARBA" id="ARBA00017394"/>
    </source>
</evidence>
<name>A0A8J2HLA4_COTCN</name>
<comment type="cofactor">
    <cofactor evidence="1">
        <name>Zn(2+)</name>
        <dbReference type="ChEBI" id="CHEBI:29105"/>
    </cofactor>
</comment>
<keyword evidence="5" id="KW-0285">Flavoprotein</keyword>
<accession>A0A8J2HLA4</accession>